<accession>A0ABU8I2J0</accession>
<dbReference type="RefSeq" id="WP_099366650.1">
    <property type="nucleotide sequence ID" value="NZ_JAYLLN010000004.1"/>
</dbReference>
<evidence type="ECO:0000256" key="1">
    <source>
        <dbReference type="SAM" id="SignalP"/>
    </source>
</evidence>
<organism evidence="2 3">
    <name type="scientific">Sphingobacterium tenebrionis</name>
    <dbReference type="NCBI Taxonomy" id="3111775"/>
    <lineage>
        <taxon>Bacteria</taxon>
        <taxon>Pseudomonadati</taxon>
        <taxon>Bacteroidota</taxon>
        <taxon>Sphingobacteriia</taxon>
        <taxon>Sphingobacteriales</taxon>
        <taxon>Sphingobacteriaceae</taxon>
        <taxon>Sphingobacterium</taxon>
    </lineage>
</organism>
<evidence type="ECO:0000313" key="2">
    <source>
        <dbReference type="EMBL" id="MEI5983941.1"/>
    </source>
</evidence>
<comment type="caution">
    <text evidence="2">The sequence shown here is derived from an EMBL/GenBank/DDBJ whole genome shotgun (WGS) entry which is preliminary data.</text>
</comment>
<feature type="chain" id="PRO_5045766176" description="Outer membrane protein beta-barrel domain-containing protein" evidence="1">
    <location>
        <begin position="20"/>
        <end position="219"/>
    </location>
</feature>
<sequence length="219" mass="24465">MKVIFMSILSLVIGYSAMAQTGADTLHFKKVYYFGGTGLSIPLGKTKNVLSTKFFTGSMGLDISLKNPKYYLLPTLYMMSFGYDQLEKDPDYNRLLSNSRATMYTLSLAGGTRRQWDRLNTYAYAGPGVALNSEPRANDMGNNQNVDIEYKYSISPAFKVGVGADYKFKGFFLGFEIGYMRNFREMEGNPVHVMTMMVGLKSDITKISDKVVEVISGNP</sequence>
<gene>
    <name evidence="2" type="ORF">VJ786_03395</name>
</gene>
<reference evidence="2 3" key="1">
    <citation type="submission" date="2024-01" db="EMBL/GenBank/DDBJ databases">
        <title>Sphingobacterium tenebrionis sp. nov., a novel endophyte isolated from tenebrio molitor intestines.</title>
        <authorList>
            <person name="Zhang C."/>
        </authorList>
    </citation>
    <scope>NUCLEOTIDE SEQUENCE [LARGE SCALE GENOMIC DNA]</scope>
    <source>
        <strain evidence="2 3">PU5-4</strain>
    </source>
</reference>
<name>A0ABU8I2J0_9SPHI</name>
<proteinExistence type="predicted"/>
<feature type="signal peptide" evidence="1">
    <location>
        <begin position="1"/>
        <end position="19"/>
    </location>
</feature>
<evidence type="ECO:0008006" key="4">
    <source>
        <dbReference type="Google" id="ProtNLM"/>
    </source>
</evidence>
<keyword evidence="1" id="KW-0732">Signal</keyword>
<dbReference type="EMBL" id="JAYLLN010000004">
    <property type="protein sequence ID" value="MEI5983941.1"/>
    <property type="molecule type" value="Genomic_DNA"/>
</dbReference>
<dbReference type="Proteomes" id="UP001363035">
    <property type="component" value="Unassembled WGS sequence"/>
</dbReference>
<protein>
    <recommendedName>
        <fullName evidence="4">Outer membrane protein beta-barrel domain-containing protein</fullName>
    </recommendedName>
</protein>
<evidence type="ECO:0000313" key="3">
    <source>
        <dbReference type="Proteomes" id="UP001363035"/>
    </source>
</evidence>
<keyword evidence="3" id="KW-1185">Reference proteome</keyword>